<dbReference type="SUPFAM" id="SSF54695">
    <property type="entry name" value="POZ domain"/>
    <property type="match status" value="1"/>
</dbReference>
<dbReference type="GO" id="GO:0000151">
    <property type="term" value="C:ubiquitin ligase complex"/>
    <property type="evidence" value="ECO:0007669"/>
    <property type="project" value="TreeGrafter"/>
</dbReference>
<evidence type="ECO:0000313" key="5">
    <source>
        <dbReference type="EMBL" id="KAL0485701.1"/>
    </source>
</evidence>
<dbReference type="Gene3D" id="1.25.40.20">
    <property type="entry name" value="Ankyrin repeat-containing domain"/>
    <property type="match status" value="1"/>
</dbReference>
<reference evidence="5 6" key="1">
    <citation type="submission" date="2024-03" db="EMBL/GenBank/DDBJ databases">
        <title>The Acrasis kona genome and developmental transcriptomes reveal deep origins of eukaryotic multicellular pathways.</title>
        <authorList>
            <person name="Sheikh S."/>
            <person name="Fu C.-J."/>
            <person name="Brown M.W."/>
            <person name="Baldauf S.L."/>
        </authorList>
    </citation>
    <scope>NUCLEOTIDE SEQUENCE [LARGE SCALE GENOMIC DNA]</scope>
    <source>
        <strain evidence="5 6">ATCC MYA-3509</strain>
    </source>
</reference>
<protein>
    <recommendedName>
        <fullName evidence="4">BTB domain-containing protein</fullName>
    </recommendedName>
</protein>
<feature type="repeat" description="ANK" evidence="3">
    <location>
        <begin position="49"/>
        <end position="81"/>
    </location>
</feature>
<dbReference type="InterPro" id="IPR011333">
    <property type="entry name" value="SKP1/BTB/POZ_sf"/>
</dbReference>
<evidence type="ECO:0000313" key="6">
    <source>
        <dbReference type="Proteomes" id="UP001431209"/>
    </source>
</evidence>
<comment type="caution">
    <text evidence="5">The sequence shown here is derived from an EMBL/GenBank/DDBJ whole genome shotgun (WGS) entry which is preliminary data.</text>
</comment>
<name>A0AAW2Z9C9_9EUKA</name>
<dbReference type="SMART" id="SM00248">
    <property type="entry name" value="ANK"/>
    <property type="match status" value="1"/>
</dbReference>
<evidence type="ECO:0000256" key="2">
    <source>
        <dbReference type="ARBA" id="ARBA00023043"/>
    </source>
</evidence>
<keyword evidence="6" id="KW-1185">Reference proteome</keyword>
<evidence type="ECO:0000256" key="3">
    <source>
        <dbReference type="PROSITE-ProRule" id="PRU00023"/>
    </source>
</evidence>
<dbReference type="PANTHER" id="PTHR46231:SF1">
    <property type="entry name" value="ANKYRIN REPEAT AND BTB_POZ DOMAIN-CONTAINING PROTEIN 1"/>
    <property type="match status" value="1"/>
</dbReference>
<dbReference type="AlphaFoldDB" id="A0AAW2Z9C9"/>
<sequence>MIPSIRSYKPPSNYSDIKDIWLACKLGIIKDVQSMLAKDPSLVNKANEHDRTPLYIAAYAGHYELVKYLLEHGAQDDEYKRSYLSSLNIPIRHLISSYTPRGNTSSDNPSEPAKQPQDIYKKLLHNYGLVRPNQDKVDTGMSMGGTIIFKLINSDQQESYRFPLALLLSRWKNFAKHHLGDNKREVIDKVKNIKLSNTTHSDDGQDVIILNNVEPKIFAFLQRYIYTSVDLDFFLTLTPTWFPALTESGYNNCRDLYKLCSSLHFEELSTCLVHIFKWFNCDFNDTYDSLFQKTKKRNKSLRDYIEIEYQRLLYSIKRKPSKHETNLEIEIQRAKSTPTSRNSDKSIEYREHRIKQLEIVLEHEKTCQLKKFHGDVVQKIYYTLRMFFAENDRYTFSVPISKYKIKNKKGSDIYGRFKQFEMTCCASPPILQKLIDDMIEQEKVKYTNDLKLMYRIINKDYDVFDDEKSDPETLRDIAMFQTFNVRLLPIPYGEDFDVIDVNQELCSNTIACNSDFLSWCNDFFKVAMTGPFSEADELRKTQSTEACLPVFNVPLCSEQALSALVEYTYSNDCTIDEYNAYELIFLSMRCQLPKLSKLCEAYITFYIDSYRDNVYDVLMLSDLISNREMKEAATDKLIEVYLRKYKTREMLLNDINEELLNSDLPMNVINLVFRRIKQVSYSTSPVTI</sequence>
<dbReference type="InterPro" id="IPR000210">
    <property type="entry name" value="BTB/POZ_dom"/>
</dbReference>
<proteinExistence type="predicted"/>
<evidence type="ECO:0000256" key="1">
    <source>
        <dbReference type="ARBA" id="ARBA00022737"/>
    </source>
</evidence>
<organism evidence="5 6">
    <name type="scientific">Acrasis kona</name>
    <dbReference type="NCBI Taxonomy" id="1008807"/>
    <lineage>
        <taxon>Eukaryota</taxon>
        <taxon>Discoba</taxon>
        <taxon>Heterolobosea</taxon>
        <taxon>Tetramitia</taxon>
        <taxon>Eutetramitia</taxon>
        <taxon>Acrasidae</taxon>
        <taxon>Acrasis</taxon>
    </lineage>
</organism>
<gene>
    <name evidence="5" type="ORF">AKO1_003316</name>
</gene>
<dbReference type="PANTHER" id="PTHR46231">
    <property type="entry name" value="ANKYRIN REPEAT AND BTB/POZ DOMAIN-CONTAINING PROTEIN 1"/>
    <property type="match status" value="1"/>
</dbReference>
<keyword evidence="2 3" id="KW-0040">ANK repeat</keyword>
<dbReference type="PROSITE" id="PS50297">
    <property type="entry name" value="ANK_REP_REGION"/>
    <property type="match status" value="1"/>
</dbReference>
<feature type="domain" description="BTB" evidence="4">
    <location>
        <begin position="496"/>
        <end position="577"/>
    </location>
</feature>
<keyword evidence="1" id="KW-0677">Repeat</keyword>
<dbReference type="InterPro" id="IPR002110">
    <property type="entry name" value="Ankyrin_rpt"/>
</dbReference>
<dbReference type="Pfam" id="PF12796">
    <property type="entry name" value="Ank_2"/>
    <property type="match status" value="1"/>
</dbReference>
<evidence type="ECO:0000259" key="4">
    <source>
        <dbReference type="PROSITE" id="PS50097"/>
    </source>
</evidence>
<dbReference type="GO" id="GO:0005737">
    <property type="term" value="C:cytoplasm"/>
    <property type="evidence" value="ECO:0007669"/>
    <property type="project" value="TreeGrafter"/>
</dbReference>
<dbReference type="EMBL" id="JAOPGA020001158">
    <property type="protein sequence ID" value="KAL0485701.1"/>
    <property type="molecule type" value="Genomic_DNA"/>
</dbReference>
<dbReference type="InterPro" id="IPR036770">
    <property type="entry name" value="Ankyrin_rpt-contain_sf"/>
</dbReference>
<dbReference type="PROSITE" id="PS50097">
    <property type="entry name" value="BTB"/>
    <property type="match status" value="1"/>
</dbReference>
<dbReference type="Proteomes" id="UP001431209">
    <property type="component" value="Unassembled WGS sequence"/>
</dbReference>
<dbReference type="Gene3D" id="3.30.710.10">
    <property type="entry name" value="Potassium Channel Kv1.1, Chain A"/>
    <property type="match status" value="1"/>
</dbReference>
<dbReference type="PROSITE" id="PS50088">
    <property type="entry name" value="ANK_REPEAT"/>
    <property type="match status" value="1"/>
</dbReference>
<dbReference type="InterPro" id="IPR044515">
    <property type="entry name" value="ABTB1"/>
</dbReference>
<dbReference type="SUPFAM" id="SSF48403">
    <property type="entry name" value="Ankyrin repeat"/>
    <property type="match status" value="1"/>
</dbReference>
<accession>A0AAW2Z9C9</accession>